<reference evidence="1 2" key="1">
    <citation type="submission" date="2019-07" db="EMBL/GenBank/DDBJ databases">
        <title>Genomics analysis of Aphanomyces spp. identifies a new class of oomycete effector associated with host adaptation.</title>
        <authorList>
            <person name="Gaulin E."/>
        </authorList>
    </citation>
    <scope>NUCLEOTIDE SEQUENCE [LARGE SCALE GENOMIC DNA]</scope>
    <source>
        <strain evidence="1 2">ATCC 201684</strain>
    </source>
</reference>
<proteinExistence type="predicted"/>
<keyword evidence="2" id="KW-1185">Reference proteome</keyword>
<dbReference type="VEuPathDB" id="FungiDB:AeMF1_021491"/>
<protein>
    <submittedName>
        <fullName evidence="1">Uncharacterized protein</fullName>
    </submittedName>
</protein>
<dbReference type="AlphaFoldDB" id="A0A6G0WDB3"/>
<evidence type="ECO:0000313" key="1">
    <source>
        <dbReference type="EMBL" id="KAF0724311.1"/>
    </source>
</evidence>
<comment type="caution">
    <text evidence="1">The sequence shown here is derived from an EMBL/GenBank/DDBJ whole genome shotgun (WGS) entry which is preliminary data.</text>
</comment>
<accession>A0A6G0WDB3</accession>
<name>A0A6G0WDB3_9STRA</name>
<evidence type="ECO:0000313" key="2">
    <source>
        <dbReference type="Proteomes" id="UP000481153"/>
    </source>
</evidence>
<dbReference type="Proteomes" id="UP000481153">
    <property type="component" value="Unassembled WGS sequence"/>
</dbReference>
<gene>
    <name evidence="1" type="ORF">Ae201684_016975</name>
</gene>
<organism evidence="1 2">
    <name type="scientific">Aphanomyces euteiches</name>
    <dbReference type="NCBI Taxonomy" id="100861"/>
    <lineage>
        <taxon>Eukaryota</taxon>
        <taxon>Sar</taxon>
        <taxon>Stramenopiles</taxon>
        <taxon>Oomycota</taxon>
        <taxon>Saprolegniomycetes</taxon>
        <taxon>Saprolegniales</taxon>
        <taxon>Verrucalvaceae</taxon>
        <taxon>Aphanomyces</taxon>
    </lineage>
</organism>
<dbReference type="EMBL" id="VJMJ01000273">
    <property type="protein sequence ID" value="KAF0724311.1"/>
    <property type="molecule type" value="Genomic_DNA"/>
</dbReference>
<sequence>MKATEYDELMAQGKILRSTASRIPTQDSLYSSRLYYLNQALDTFQQALNLSSTETQECLEQIRETQIDLMVLSKLTQNVVATPKQGLREPLRVTVRHRPLLPDDAAPTEKPLPRLNPYDWTERPRICPAPTPKSTSRLHDLYEQKLFPKEPFPLKAASDDSRYDSYRAPLGYLLPPLAPRLRSTDEESMEQMLSIAQTLVSIAQTSD</sequence>